<dbReference type="RefSeq" id="WP_200273042.1">
    <property type="nucleotide sequence ID" value="NZ_JAENHN010000059.1"/>
</dbReference>
<keyword evidence="3" id="KW-1185">Reference proteome</keyword>
<dbReference type="PROSITE" id="PS51257">
    <property type="entry name" value="PROKAR_LIPOPROTEIN"/>
    <property type="match status" value="1"/>
</dbReference>
<comment type="caution">
    <text evidence="2">The sequence shown here is derived from an EMBL/GenBank/DDBJ whole genome shotgun (WGS) entry which is preliminary data.</text>
</comment>
<dbReference type="Proteomes" id="UP000596739">
    <property type="component" value="Unassembled WGS sequence"/>
</dbReference>
<gene>
    <name evidence="2" type="ORF">JHL18_21390</name>
</gene>
<accession>A0ABS1EUX4</accession>
<protein>
    <recommendedName>
        <fullName evidence="4">Lipoprotein</fullName>
    </recommendedName>
</protein>
<sequence>MKKILTFFLLITLMSVTLLYGCTQSSNNLENTDLQQSNANSTINKDDATDISDFTKHPSISALMLVLGFFDEKNNLYTKSSINIGNSKDFKFVLETSCGVNPIPKEDIDVAITAYIDYKQVEFSVGNDTSKINRYIYKSKSDDHNKLTLTIPTSSLAGTHKLTIVSQCTKYVGEGIGDSICRSVDLNIGNETSYDPNDKKSSGKDITYPGAVDQNTLIINRKFIPETEKSNGIERSSLVIKAKKNENISLALRFPQAATDGILFLTLNSNQIPIDGQQYLYFKDMKNPMFKKITIKTPDKPGEYYLTGYFVHAPWEKTSDLTAISNSIKLIIE</sequence>
<organism evidence="2 3">
    <name type="scientific">Clostridium yunnanense</name>
    <dbReference type="NCBI Taxonomy" id="2800325"/>
    <lineage>
        <taxon>Bacteria</taxon>
        <taxon>Bacillati</taxon>
        <taxon>Bacillota</taxon>
        <taxon>Clostridia</taxon>
        <taxon>Eubacteriales</taxon>
        <taxon>Clostridiaceae</taxon>
        <taxon>Clostridium</taxon>
    </lineage>
</organism>
<feature type="chain" id="PRO_5045873851" description="Lipoprotein" evidence="1">
    <location>
        <begin position="21"/>
        <end position="333"/>
    </location>
</feature>
<evidence type="ECO:0000256" key="1">
    <source>
        <dbReference type="SAM" id="SignalP"/>
    </source>
</evidence>
<evidence type="ECO:0008006" key="4">
    <source>
        <dbReference type="Google" id="ProtNLM"/>
    </source>
</evidence>
<evidence type="ECO:0000313" key="2">
    <source>
        <dbReference type="EMBL" id="MBK1813180.1"/>
    </source>
</evidence>
<name>A0ABS1EUX4_9CLOT</name>
<reference evidence="3" key="1">
    <citation type="submission" date="2021-01" db="EMBL/GenBank/DDBJ databases">
        <title>Genome public.</title>
        <authorList>
            <person name="Liu C."/>
            <person name="Sun Q."/>
        </authorList>
    </citation>
    <scope>NUCLEOTIDE SEQUENCE [LARGE SCALE GENOMIC DNA]</scope>
    <source>
        <strain evidence="3">YIM B02505</strain>
    </source>
</reference>
<keyword evidence="1" id="KW-0732">Signal</keyword>
<dbReference type="EMBL" id="JAENHN010000059">
    <property type="protein sequence ID" value="MBK1813180.1"/>
    <property type="molecule type" value="Genomic_DNA"/>
</dbReference>
<evidence type="ECO:0000313" key="3">
    <source>
        <dbReference type="Proteomes" id="UP000596739"/>
    </source>
</evidence>
<feature type="signal peptide" evidence="1">
    <location>
        <begin position="1"/>
        <end position="20"/>
    </location>
</feature>
<proteinExistence type="predicted"/>